<accession>A0A8D8QQ34</accession>
<sequence length="101" mass="11733">MEESWHHTIQTYLVPVWICRLQVARLKLGTSKLYNDLRMRLMRSLDSPPTNVAACKVFFTRKLALTLLRNANSIISCFHTMFFQPRTKFKALEVSGDTLNT</sequence>
<protein>
    <submittedName>
        <fullName evidence="1">Uncharacterized protein</fullName>
    </submittedName>
</protein>
<evidence type="ECO:0000313" key="1">
    <source>
        <dbReference type="EMBL" id="CAG6635142.1"/>
    </source>
</evidence>
<organism evidence="1">
    <name type="scientific">Cacopsylla melanoneura</name>
    <dbReference type="NCBI Taxonomy" id="428564"/>
    <lineage>
        <taxon>Eukaryota</taxon>
        <taxon>Metazoa</taxon>
        <taxon>Ecdysozoa</taxon>
        <taxon>Arthropoda</taxon>
        <taxon>Hexapoda</taxon>
        <taxon>Insecta</taxon>
        <taxon>Pterygota</taxon>
        <taxon>Neoptera</taxon>
        <taxon>Paraneoptera</taxon>
        <taxon>Hemiptera</taxon>
        <taxon>Sternorrhyncha</taxon>
        <taxon>Psylloidea</taxon>
        <taxon>Psyllidae</taxon>
        <taxon>Psyllinae</taxon>
        <taxon>Cacopsylla</taxon>
    </lineage>
</organism>
<dbReference type="AlphaFoldDB" id="A0A8D8QQ34"/>
<reference evidence="1" key="1">
    <citation type="submission" date="2021-05" db="EMBL/GenBank/DDBJ databases">
        <authorList>
            <person name="Alioto T."/>
            <person name="Alioto T."/>
            <person name="Gomez Garrido J."/>
        </authorList>
    </citation>
    <scope>NUCLEOTIDE SEQUENCE</scope>
</reference>
<name>A0A8D8QQ34_9HEMI</name>
<dbReference type="EMBL" id="HBUF01089008">
    <property type="protein sequence ID" value="CAG6635142.1"/>
    <property type="molecule type" value="Transcribed_RNA"/>
</dbReference>
<proteinExistence type="predicted"/>